<comment type="caution">
    <text evidence="9">The sequence shown here is derived from an EMBL/GenBank/DDBJ whole genome shotgun (WGS) entry which is preliminary data.</text>
</comment>
<gene>
    <name evidence="9" type="ORF">ABUK86_26025</name>
</gene>
<dbReference type="InterPro" id="IPR015422">
    <property type="entry name" value="PyrdxlP-dep_Trfase_small"/>
</dbReference>
<evidence type="ECO:0000256" key="5">
    <source>
        <dbReference type="ARBA" id="ARBA00022576"/>
    </source>
</evidence>
<keyword evidence="5 9" id="KW-0032">Aminotransferase</keyword>
<dbReference type="SUPFAM" id="SSF53383">
    <property type="entry name" value="PLP-dependent transferases"/>
    <property type="match status" value="1"/>
</dbReference>
<dbReference type="Pfam" id="PF00202">
    <property type="entry name" value="Aminotran_3"/>
    <property type="match status" value="1"/>
</dbReference>
<evidence type="ECO:0000313" key="10">
    <source>
        <dbReference type="Proteomes" id="UP001432401"/>
    </source>
</evidence>
<dbReference type="PANTHER" id="PTHR45688:SF3">
    <property type="entry name" value="ALANINE--GLYOXYLATE AMINOTRANSFERASE 2, MITOCHONDRIAL"/>
    <property type="match status" value="1"/>
</dbReference>
<dbReference type="RefSeq" id="WP_267948377.1">
    <property type="nucleotide sequence ID" value="NZ_JBEQNA010000003.1"/>
</dbReference>
<dbReference type="CDD" id="cd00610">
    <property type="entry name" value="OAT_like"/>
    <property type="match status" value="1"/>
</dbReference>
<dbReference type="EMBL" id="JBEQNB010000016">
    <property type="protein sequence ID" value="MES0837262.1"/>
    <property type="molecule type" value="Genomic_DNA"/>
</dbReference>
<evidence type="ECO:0000313" key="9">
    <source>
        <dbReference type="EMBL" id="MES0837262.1"/>
    </source>
</evidence>
<keyword evidence="7 8" id="KW-0663">Pyridoxal phosphate</keyword>
<evidence type="ECO:0000256" key="8">
    <source>
        <dbReference type="RuleBase" id="RU003560"/>
    </source>
</evidence>
<reference evidence="9 10" key="1">
    <citation type="submission" date="2024-06" db="EMBL/GenBank/DDBJ databases">
        <authorList>
            <person name="Bataeva Y.V."/>
            <person name="Grigorian L.N."/>
            <person name="Solomentsev V.I."/>
        </authorList>
    </citation>
    <scope>NUCLEOTIDE SEQUENCE [LARGE SCALE GENOMIC DNA]</scope>
    <source>
        <strain evidence="10">SCPM-O-B-12605 (RCAM04882)</strain>
    </source>
</reference>
<sequence>MSELLSRHRAVMPSWLPLYYDSPLEITSGKGARVTDADGNTYLDFFTGIVTNMLGYDVAEVREAVERQLAKGVVHTSTLYLIRNQVELAERIAGLSGIPDAKVFFTNSGTEANETALLLATFARGSDEVLAMRGSYHGRSFGTVAVTGNRAWKNSSLSPLNVHYLHGTDHAAPAFRRMSDREYVEACVADLRDVLDTAAPGVACLIAEPIQGVGGFAMPPDGLYAAYKEVLDEHGILFVSDEVQTGWGRTGTSFFGIGNHGVTPDAMTFAKGLGNGFAVGGVVARGDLMDRLGALGVATFGGNPVAMAAAGATLDYVLEHDLQGNARRQGSLIMEGLKALTALPSVKDVRGKGLMFAVEMSDPATGAPAPALAGRVQEETRERGLLVGKGGVHGNVLRMAPPLTLSQEEAVEGRDVLLDAVHAVNDGA</sequence>
<name>A0ABV2A1N2_9ACTN</name>
<dbReference type="Proteomes" id="UP001432401">
    <property type="component" value="Unassembled WGS sequence"/>
</dbReference>
<dbReference type="PANTHER" id="PTHR45688">
    <property type="match status" value="1"/>
</dbReference>
<keyword evidence="6" id="KW-0808">Transferase</keyword>
<comment type="similarity">
    <text evidence="2 8">Belongs to the class-III pyridoxal-phosphate-dependent aminotransferase family.</text>
</comment>
<dbReference type="GO" id="GO:0008483">
    <property type="term" value="F:transaminase activity"/>
    <property type="evidence" value="ECO:0007669"/>
    <property type="project" value="UniProtKB-KW"/>
</dbReference>
<proteinExistence type="inferred from homology"/>
<evidence type="ECO:0000256" key="4">
    <source>
        <dbReference type="ARBA" id="ARBA00013049"/>
    </source>
</evidence>
<dbReference type="Gene3D" id="3.40.640.10">
    <property type="entry name" value="Type I PLP-dependent aspartate aminotransferase-like (Major domain)"/>
    <property type="match status" value="1"/>
</dbReference>
<evidence type="ECO:0000256" key="2">
    <source>
        <dbReference type="ARBA" id="ARBA00008954"/>
    </source>
</evidence>
<evidence type="ECO:0000256" key="3">
    <source>
        <dbReference type="ARBA" id="ARBA00011881"/>
    </source>
</evidence>
<dbReference type="PIRSF" id="PIRSF000521">
    <property type="entry name" value="Transaminase_4ab_Lys_Orn"/>
    <property type="match status" value="1"/>
</dbReference>
<evidence type="ECO:0000256" key="6">
    <source>
        <dbReference type="ARBA" id="ARBA00022679"/>
    </source>
</evidence>
<dbReference type="Gene3D" id="3.90.1150.10">
    <property type="entry name" value="Aspartate Aminotransferase, domain 1"/>
    <property type="match status" value="1"/>
</dbReference>
<protein>
    <recommendedName>
        <fullName evidence="4">alanine--glyoxylate transaminase</fullName>
        <ecNumber evidence="4">2.6.1.44</ecNumber>
    </recommendedName>
</protein>
<organism evidence="9 10">
    <name type="scientific">Nocardiopsis tropica</name>
    <dbReference type="NCBI Taxonomy" id="109330"/>
    <lineage>
        <taxon>Bacteria</taxon>
        <taxon>Bacillati</taxon>
        <taxon>Actinomycetota</taxon>
        <taxon>Actinomycetes</taxon>
        <taxon>Streptosporangiales</taxon>
        <taxon>Nocardiopsidaceae</taxon>
        <taxon>Nocardiopsis</taxon>
    </lineage>
</organism>
<comment type="subunit">
    <text evidence="3">Homotetramer.</text>
</comment>
<evidence type="ECO:0000256" key="1">
    <source>
        <dbReference type="ARBA" id="ARBA00001933"/>
    </source>
</evidence>
<dbReference type="InterPro" id="IPR015421">
    <property type="entry name" value="PyrdxlP-dep_Trfase_major"/>
</dbReference>
<accession>A0ABV2A1N2</accession>
<evidence type="ECO:0000256" key="7">
    <source>
        <dbReference type="ARBA" id="ARBA00022898"/>
    </source>
</evidence>
<dbReference type="InterPro" id="IPR015424">
    <property type="entry name" value="PyrdxlP-dep_Trfase"/>
</dbReference>
<keyword evidence="10" id="KW-1185">Reference proteome</keyword>
<dbReference type="EC" id="2.6.1.44" evidence="4"/>
<comment type="cofactor">
    <cofactor evidence="1">
        <name>pyridoxal 5'-phosphate</name>
        <dbReference type="ChEBI" id="CHEBI:597326"/>
    </cofactor>
</comment>
<dbReference type="InterPro" id="IPR005814">
    <property type="entry name" value="Aminotrans_3"/>
</dbReference>